<dbReference type="Proteomes" id="UP000799772">
    <property type="component" value="Unassembled WGS sequence"/>
</dbReference>
<feature type="region of interest" description="Disordered" evidence="1">
    <location>
        <begin position="1"/>
        <end position="38"/>
    </location>
</feature>
<name>A0A9P4MC89_9PEZI</name>
<keyword evidence="3" id="KW-1185">Reference proteome</keyword>
<dbReference type="EMBL" id="ML978123">
    <property type="protein sequence ID" value="KAF2102192.1"/>
    <property type="molecule type" value="Genomic_DNA"/>
</dbReference>
<feature type="compositionally biased region" description="Basic and acidic residues" evidence="1">
    <location>
        <begin position="1"/>
        <end position="10"/>
    </location>
</feature>
<reference evidence="2" key="1">
    <citation type="journal article" date="2020" name="Stud. Mycol.">
        <title>101 Dothideomycetes genomes: a test case for predicting lifestyles and emergence of pathogens.</title>
        <authorList>
            <person name="Haridas S."/>
            <person name="Albert R."/>
            <person name="Binder M."/>
            <person name="Bloem J."/>
            <person name="Labutti K."/>
            <person name="Salamov A."/>
            <person name="Andreopoulos B."/>
            <person name="Baker S."/>
            <person name="Barry K."/>
            <person name="Bills G."/>
            <person name="Bluhm B."/>
            <person name="Cannon C."/>
            <person name="Castanera R."/>
            <person name="Culley D."/>
            <person name="Daum C."/>
            <person name="Ezra D."/>
            <person name="Gonzalez J."/>
            <person name="Henrissat B."/>
            <person name="Kuo A."/>
            <person name="Liang C."/>
            <person name="Lipzen A."/>
            <person name="Lutzoni F."/>
            <person name="Magnuson J."/>
            <person name="Mondo S."/>
            <person name="Nolan M."/>
            <person name="Ohm R."/>
            <person name="Pangilinan J."/>
            <person name="Park H.-J."/>
            <person name="Ramirez L."/>
            <person name="Alfaro M."/>
            <person name="Sun H."/>
            <person name="Tritt A."/>
            <person name="Yoshinaga Y."/>
            <person name="Zwiers L.-H."/>
            <person name="Turgeon B."/>
            <person name="Goodwin S."/>
            <person name="Spatafora J."/>
            <person name="Crous P."/>
            <person name="Grigoriev I."/>
        </authorList>
    </citation>
    <scope>NUCLEOTIDE SEQUENCE</scope>
    <source>
        <strain evidence="2">CBS 133067</strain>
    </source>
</reference>
<gene>
    <name evidence="2" type="ORF">NA57DRAFT_73624</name>
</gene>
<evidence type="ECO:0000313" key="2">
    <source>
        <dbReference type="EMBL" id="KAF2102192.1"/>
    </source>
</evidence>
<sequence>MEHIVDEHVSLSRTSETEASGEYVEGHPLNNKRQSGPLKPTSISAPIHDLPQEIRQYVFELALEASTPRPRIFSKKFSWVTSWMNFPERRESLEEAWGLAERTLGGNTLRSLASVCQQWRREMEWVCACRVRETEMWSRTEYFEILGPETVNWWVTRGETQWAKRLQIILAYEAKRRTTRYRDRNQDQLPDVVA</sequence>
<evidence type="ECO:0000256" key="1">
    <source>
        <dbReference type="SAM" id="MobiDB-lite"/>
    </source>
</evidence>
<proteinExistence type="predicted"/>
<evidence type="ECO:0000313" key="3">
    <source>
        <dbReference type="Proteomes" id="UP000799772"/>
    </source>
</evidence>
<comment type="caution">
    <text evidence="2">The sequence shown here is derived from an EMBL/GenBank/DDBJ whole genome shotgun (WGS) entry which is preliminary data.</text>
</comment>
<protein>
    <submittedName>
        <fullName evidence="2">Uncharacterized protein</fullName>
    </submittedName>
</protein>
<dbReference type="AlphaFoldDB" id="A0A9P4MC89"/>
<accession>A0A9P4MC89</accession>
<organism evidence="2 3">
    <name type="scientific">Rhizodiscina lignyota</name>
    <dbReference type="NCBI Taxonomy" id="1504668"/>
    <lineage>
        <taxon>Eukaryota</taxon>
        <taxon>Fungi</taxon>
        <taxon>Dikarya</taxon>
        <taxon>Ascomycota</taxon>
        <taxon>Pezizomycotina</taxon>
        <taxon>Dothideomycetes</taxon>
        <taxon>Pleosporomycetidae</taxon>
        <taxon>Aulographales</taxon>
        <taxon>Rhizodiscinaceae</taxon>
        <taxon>Rhizodiscina</taxon>
    </lineage>
</organism>